<dbReference type="Proteomes" id="UP000010808">
    <property type="component" value="Chromosome"/>
</dbReference>
<protein>
    <submittedName>
        <fullName evidence="1">Uncharacterized protein</fullName>
    </submittedName>
</protein>
<accession>L0R9E6</accession>
<reference evidence="1 2" key="1">
    <citation type="submission" date="2012-10" db="EMBL/GenBank/DDBJ databases">
        <authorList>
            <person name="Genoscope - CEA"/>
        </authorList>
    </citation>
    <scope>NUCLEOTIDE SEQUENCE [LARGE SCALE GENOMIC DNA]</scope>
    <source>
        <strain evidence="2">AM13 / DSM 14728</strain>
    </source>
</reference>
<dbReference type="KEGG" id="dhy:DESAM_21093"/>
<evidence type="ECO:0000313" key="1">
    <source>
        <dbReference type="EMBL" id="CCO23374.1"/>
    </source>
</evidence>
<sequence>MKFGLFNTYKVHDTVTERKRQKKICHLSLLNIQLRTQAESYETRKVLNIILLPETLTNLKICRKSKEG</sequence>
<dbReference type="HOGENOM" id="CLU_2787061_0_0_7"/>
<dbReference type="AlphaFoldDB" id="L0R9E6"/>
<proteinExistence type="predicted"/>
<name>L0R9E6_9BACT</name>
<gene>
    <name evidence="1" type="ORF">DESAM_21093</name>
</gene>
<dbReference type="EMBL" id="FO203522">
    <property type="protein sequence ID" value="CCO23374.1"/>
    <property type="molecule type" value="Genomic_DNA"/>
</dbReference>
<keyword evidence="2" id="KW-1185">Reference proteome</keyword>
<organism evidence="1 2">
    <name type="scientific">Maridesulfovibrio hydrothermalis AM13 = DSM 14728</name>
    <dbReference type="NCBI Taxonomy" id="1121451"/>
    <lineage>
        <taxon>Bacteria</taxon>
        <taxon>Pseudomonadati</taxon>
        <taxon>Thermodesulfobacteriota</taxon>
        <taxon>Desulfovibrionia</taxon>
        <taxon>Desulfovibrionales</taxon>
        <taxon>Desulfovibrionaceae</taxon>
        <taxon>Maridesulfovibrio</taxon>
    </lineage>
</organism>
<evidence type="ECO:0000313" key="2">
    <source>
        <dbReference type="Proteomes" id="UP000010808"/>
    </source>
</evidence>